<accession>A0ABS8Y9B6</accession>
<dbReference type="Proteomes" id="UP000823775">
    <property type="component" value="Unassembled WGS sequence"/>
</dbReference>
<gene>
    <name evidence="2" type="ORF">HAX54_042732</name>
</gene>
<feature type="compositionally biased region" description="Low complexity" evidence="1">
    <location>
        <begin position="50"/>
        <end position="68"/>
    </location>
</feature>
<evidence type="ECO:0000256" key="1">
    <source>
        <dbReference type="SAM" id="MobiDB-lite"/>
    </source>
</evidence>
<evidence type="ECO:0000313" key="3">
    <source>
        <dbReference type="Proteomes" id="UP000823775"/>
    </source>
</evidence>
<feature type="compositionally biased region" description="Polar residues" evidence="1">
    <location>
        <begin position="1"/>
        <end position="12"/>
    </location>
</feature>
<name>A0ABS8Y9B6_DATST</name>
<proteinExistence type="predicted"/>
<reference evidence="2 3" key="1">
    <citation type="journal article" date="2021" name="BMC Genomics">
        <title>Datura genome reveals duplications of psychoactive alkaloid biosynthetic genes and high mutation rate following tissue culture.</title>
        <authorList>
            <person name="Rajewski A."/>
            <person name="Carter-House D."/>
            <person name="Stajich J."/>
            <person name="Litt A."/>
        </authorList>
    </citation>
    <scope>NUCLEOTIDE SEQUENCE [LARGE SCALE GENOMIC DNA]</scope>
    <source>
        <strain evidence="2">AR-01</strain>
    </source>
</reference>
<keyword evidence="3" id="KW-1185">Reference proteome</keyword>
<dbReference type="EMBL" id="JACEIK010063161">
    <property type="protein sequence ID" value="MCE5167215.1"/>
    <property type="molecule type" value="Genomic_DNA"/>
</dbReference>
<organism evidence="2 3">
    <name type="scientific">Datura stramonium</name>
    <name type="common">Jimsonweed</name>
    <name type="synonym">Common thornapple</name>
    <dbReference type="NCBI Taxonomy" id="4076"/>
    <lineage>
        <taxon>Eukaryota</taxon>
        <taxon>Viridiplantae</taxon>
        <taxon>Streptophyta</taxon>
        <taxon>Embryophyta</taxon>
        <taxon>Tracheophyta</taxon>
        <taxon>Spermatophyta</taxon>
        <taxon>Magnoliopsida</taxon>
        <taxon>eudicotyledons</taxon>
        <taxon>Gunneridae</taxon>
        <taxon>Pentapetalae</taxon>
        <taxon>asterids</taxon>
        <taxon>lamiids</taxon>
        <taxon>Solanales</taxon>
        <taxon>Solanaceae</taxon>
        <taxon>Solanoideae</taxon>
        <taxon>Datureae</taxon>
        <taxon>Datura</taxon>
    </lineage>
</organism>
<feature type="region of interest" description="Disordered" evidence="1">
    <location>
        <begin position="1"/>
        <end position="68"/>
    </location>
</feature>
<sequence length="68" mass="6908">SPIEESSSTVASPLSEPDLPTGATDLEAAIVAGSVQIARPPPTREGVVQSLPPSRAADRAAASSLRRD</sequence>
<evidence type="ECO:0000313" key="2">
    <source>
        <dbReference type="EMBL" id="MCE5167215.1"/>
    </source>
</evidence>
<comment type="caution">
    <text evidence="2">The sequence shown here is derived from an EMBL/GenBank/DDBJ whole genome shotgun (WGS) entry which is preliminary data.</text>
</comment>
<protein>
    <submittedName>
        <fullName evidence="2">Uncharacterized protein</fullName>
    </submittedName>
</protein>
<feature type="non-terminal residue" evidence="2">
    <location>
        <position position="1"/>
    </location>
</feature>